<protein>
    <submittedName>
        <fullName evidence="2">Uncharacterized protein</fullName>
    </submittedName>
</protein>
<reference evidence="2 3" key="1">
    <citation type="submission" date="2019-01" db="EMBL/GenBank/DDBJ databases">
        <title>Sequencing of cultivated peanut Arachis hypogaea provides insights into genome evolution and oil improvement.</title>
        <authorList>
            <person name="Chen X."/>
        </authorList>
    </citation>
    <scope>NUCLEOTIDE SEQUENCE [LARGE SCALE GENOMIC DNA]</scope>
    <source>
        <strain evidence="3">cv. Fuhuasheng</strain>
        <tissue evidence="2">Leaves</tissue>
    </source>
</reference>
<proteinExistence type="predicted"/>
<evidence type="ECO:0000313" key="3">
    <source>
        <dbReference type="Proteomes" id="UP000289738"/>
    </source>
</evidence>
<organism evidence="2 3">
    <name type="scientific">Arachis hypogaea</name>
    <name type="common">Peanut</name>
    <dbReference type="NCBI Taxonomy" id="3818"/>
    <lineage>
        <taxon>Eukaryota</taxon>
        <taxon>Viridiplantae</taxon>
        <taxon>Streptophyta</taxon>
        <taxon>Embryophyta</taxon>
        <taxon>Tracheophyta</taxon>
        <taxon>Spermatophyta</taxon>
        <taxon>Magnoliopsida</taxon>
        <taxon>eudicotyledons</taxon>
        <taxon>Gunneridae</taxon>
        <taxon>Pentapetalae</taxon>
        <taxon>rosids</taxon>
        <taxon>fabids</taxon>
        <taxon>Fabales</taxon>
        <taxon>Fabaceae</taxon>
        <taxon>Papilionoideae</taxon>
        <taxon>50 kb inversion clade</taxon>
        <taxon>dalbergioids sensu lato</taxon>
        <taxon>Dalbergieae</taxon>
        <taxon>Pterocarpus clade</taxon>
        <taxon>Arachis</taxon>
    </lineage>
</organism>
<keyword evidence="1" id="KW-0812">Transmembrane</keyword>
<evidence type="ECO:0000313" key="2">
    <source>
        <dbReference type="EMBL" id="RYR59615.1"/>
    </source>
</evidence>
<dbReference type="Proteomes" id="UP000289738">
    <property type="component" value="Chromosome A05"/>
</dbReference>
<feature type="transmembrane region" description="Helical" evidence="1">
    <location>
        <begin position="6"/>
        <end position="29"/>
    </location>
</feature>
<sequence>MLKPLVIVGTSTGLVVTMSMEFVGLCILVR</sequence>
<accession>A0A445D8W8</accession>
<name>A0A445D8W8_ARAHY</name>
<evidence type="ECO:0000256" key="1">
    <source>
        <dbReference type="SAM" id="Phobius"/>
    </source>
</evidence>
<comment type="caution">
    <text evidence="2">The sequence shown here is derived from an EMBL/GenBank/DDBJ whole genome shotgun (WGS) entry which is preliminary data.</text>
</comment>
<dbReference type="AlphaFoldDB" id="A0A445D8W8"/>
<keyword evidence="1" id="KW-0472">Membrane</keyword>
<keyword evidence="3" id="KW-1185">Reference proteome</keyword>
<gene>
    <name evidence="2" type="ORF">Ahy_A05g025512</name>
</gene>
<dbReference type="EMBL" id="SDMP01000005">
    <property type="protein sequence ID" value="RYR59615.1"/>
    <property type="molecule type" value="Genomic_DNA"/>
</dbReference>
<keyword evidence="1" id="KW-1133">Transmembrane helix</keyword>